<dbReference type="STRING" id="56804.BAE46_07570"/>
<dbReference type="InterPro" id="IPR006253">
    <property type="entry name" value="Malate_synthG"/>
</dbReference>
<evidence type="ECO:0000313" key="2">
    <source>
        <dbReference type="EMBL" id="GAB55847.1"/>
    </source>
</evidence>
<dbReference type="Gene3D" id="2.170.170.11">
    <property type="entry name" value="Malate synthase G - maily-beta sub-domain"/>
    <property type="match status" value="1"/>
</dbReference>
<dbReference type="AlphaFoldDB" id="H5TC20"/>
<organism evidence="2 3">
    <name type="scientific">Glaciecola punicea ACAM 611</name>
    <dbReference type="NCBI Taxonomy" id="1121923"/>
    <lineage>
        <taxon>Bacteria</taxon>
        <taxon>Pseudomonadati</taxon>
        <taxon>Pseudomonadota</taxon>
        <taxon>Gammaproteobacteria</taxon>
        <taxon>Alteromonadales</taxon>
        <taxon>Alteromonadaceae</taxon>
        <taxon>Glaciecola</taxon>
    </lineage>
</organism>
<evidence type="ECO:0000313" key="3">
    <source>
        <dbReference type="Proteomes" id="UP000053586"/>
    </source>
</evidence>
<dbReference type="PANTHER" id="PTHR42739:SF1">
    <property type="entry name" value="MALATE SYNTHASE G"/>
    <property type="match status" value="1"/>
</dbReference>
<dbReference type="InterPro" id="IPR048357">
    <property type="entry name" value="MSG_insertion"/>
</dbReference>
<sequence length="146" mass="16376">MNMPIAEINRRQEQTQAFAALQVMPVANITEQSDASRLDTYLSPSEMLDHRFALQNGSHKDVKQYLVYFNHLMAFFVDGSHCGLKQASQFVAYAGQKELPESIVLKENNVHIEVILNTAKGAEDIKIELVSQDTFTAPSGEDYVVE</sequence>
<reference evidence="2 3" key="2">
    <citation type="journal article" date="2017" name="Antonie Van Leeuwenhoek">
        <title>Rhizobium rhizosphaerae sp. nov., a novel species isolated from rice rhizosphere.</title>
        <authorList>
            <person name="Zhao J.J."/>
            <person name="Zhang J."/>
            <person name="Zhang R.J."/>
            <person name="Zhang C.W."/>
            <person name="Yin H.Q."/>
            <person name="Zhang X.X."/>
        </authorList>
    </citation>
    <scope>NUCLEOTIDE SEQUENCE [LARGE SCALE GENOMIC DNA]</scope>
    <source>
        <strain evidence="2 3">ACAM 611</strain>
    </source>
</reference>
<dbReference type="GO" id="GO:0006097">
    <property type="term" value="P:glyoxylate cycle"/>
    <property type="evidence" value="ECO:0007669"/>
    <property type="project" value="InterPro"/>
</dbReference>
<dbReference type="SUPFAM" id="SSF51645">
    <property type="entry name" value="Malate synthase G"/>
    <property type="match status" value="1"/>
</dbReference>
<dbReference type="InterPro" id="IPR011076">
    <property type="entry name" value="Malate_synth_sf"/>
</dbReference>
<keyword evidence="2" id="KW-0012">Acyltransferase</keyword>
<dbReference type="GO" id="GO:0005829">
    <property type="term" value="C:cytosol"/>
    <property type="evidence" value="ECO:0007669"/>
    <property type="project" value="TreeGrafter"/>
</dbReference>
<keyword evidence="2" id="KW-0808">Transferase</keyword>
<proteinExistence type="predicted"/>
<dbReference type="eggNOG" id="COG2225">
    <property type="taxonomic scope" value="Bacteria"/>
</dbReference>
<protein>
    <submittedName>
        <fullName evidence="2">Malate synthase</fullName>
        <ecNumber evidence="2">2.3.3.9</ecNumber>
    </submittedName>
</protein>
<feature type="domain" description="Malate synthase G alpha-beta insertion" evidence="1">
    <location>
        <begin position="46"/>
        <end position="106"/>
    </location>
</feature>
<dbReference type="OrthoDB" id="5899875at2"/>
<dbReference type="RefSeq" id="WP_006005370.1">
    <property type="nucleotide sequence ID" value="NZ_BAET01000018.1"/>
</dbReference>
<gene>
    <name evidence="2" type="ORF">GPUN_1731</name>
</gene>
<dbReference type="EC" id="2.3.3.9" evidence="2"/>
<evidence type="ECO:0000259" key="1">
    <source>
        <dbReference type="Pfam" id="PF20658"/>
    </source>
</evidence>
<dbReference type="PANTHER" id="PTHR42739">
    <property type="entry name" value="MALATE SYNTHASE G"/>
    <property type="match status" value="1"/>
</dbReference>
<comment type="caution">
    <text evidence="2">The sequence shown here is derived from an EMBL/GenBank/DDBJ whole genome shotgun (WGS) entry which is preliminary data.</text>
</comment>
<dbReference type="Proteomes" id="UP000053586">
    <property type="component" value="Unassembled WGS sequence"/>
</dbReference>
<dbReference type="EMBL" id="BAET01000018">
    <property type="protein sequence ID" value="GAB55847.1"/>
    <property type="molecule type" value="Genomic_DNA"/>
</dbReference>
<keyword evidence="3" id="KW-1185">Reference proteome</keyword>
<dbReference type="GO" id="GO:0000287">
    <property type="term" value="F:magnesium ion binding"/>
    <property type="evidence" value="ECO:0007669"/>
    <property type="project" value="TreeGrafter"/>
</dbReference>
<dbReference type="GO" id="GO:0004474">
    <property type="term" value="F:malate synthase activity"/>
    <property type="evidence" value="ECO:0007669"/>
    <property type="project" value="UniProtKB-EC"/>
</dbReference>
<dbReference type="GO" id="GO:0009436">
    <property type="term" value="P:glyoxylate catabolic process"/>
    <property type="evidence" value="ECO:0007669"/>
    <property type="project" value="TreeGrafter"/>
</dbReference>
<accession>H5TC20</accession>
<dbReference type="Pfam" id="PF20658">
    <property type="entry name" value="MSG_insertion"/>
    <property type="match status" value="1"/>
</dbReference>
<name>H5TC20_9ALTE</name>
<reference evidence="2 3" key="1">
    <citation type="journal article" date="2012" name="J. Bacteriol.">
        <title>Genome sequence of proteorhodopsin-containing sea ice bacterium Glaciecola punicea ACAM 611T.</title>
        <authorList>
            <person name="Qin Q.-L."/>
            <person name="Xie B.-B."/>
            <person name="Shu Y.-L."/>
            <person name="Rong J.-C."/>
            <person name="Zhao D.-L."/>
            <person name="Zhang X.-Y."/>
            <person name="Chen X.-L."/>
            <person name="Zhou B.-C."/>
            <person name="Zhanga Y.-Z."/>
        </authorList>
    </citation>
    <scope>NUCLEOTIDE SEQUENCE [LARGE SCALE GENOMIC DNA]</scope>
    <source>
        <strain evidence="2 3">ACAM 611</strain>
    </source>
</reference>